<comment type="function">
    <text evidence="9">Allosteric enzyme that catalyzes the rate-limiting step in glycogen catabolism, the phosphorolytic cleavage of glycogen to produce glucose-1-phosphate, and plays a central role in maintaining cellular and organismal glucose homeostasis.</text>
</comment>
<dbReference type="STRING" id="318479.A0A158Q2L0"/>
<evidence type="ECO:0000256" key="3">
    <source>
        <dbReference type="ARBA" id="ARBA00022600"/>
    </source>
</evidence>
<dbReference type="InterPro" id="IPR035090">
    <property type="entry name" value="Pyridoxal_P_attach_site"/>
</dbReference>
<accession>A0A158Q2L0</accession>
<dbReference type="InterPro" id="IPR011833">
    <property type="entry name" value="Glycg_phsphrylas"/>
</dbReference>
<dbReference type="Gene3D" id="3.40.50.2000">
    <property type="entry name" value="Glycogen Phosphorylase B"/>
    <property type="match status" value="2"/>
</dbReference>
<dbReference type="GO" id="GO:0008184">
    <property type="term" value="F:glycogen phosphorylase activity"/>
    <property type="evidence" value="ECO:0007669"/>
    <property type="project" value="InterPro"/>
</dbReference>
<organism evidence="11 13">
    <name type="scientific">Dracunculus medinensis</name>
    <name type="common">Guinea worm</name>
    <dbReference type="NCBI Taxonomy" id="318479"/>
    <lineage>
        <taxon>Eukaryota</taxon>
        <taxon>Metazoa</taxon>
        <taxon>Ecdysozoa</taxon>
        <taxon>Nematoda</taxon>
        <taxon>Chromadorea</taxon>
        <taxon>Rhabditida</taxon>
        <taxon>Spirurina</taxon>
        <taxon>Dracunculoidea</taxon>
        <taxon>Dracunculidae</taxon>
        <taxon>Dracunculus</taxon>
    </lineage>
</organism>
<evidence type="ECO:0000256" key="8">
    <source>
        <dbReference type="PIRSR" id="PIRSR000460-1"/>
    </source>
</evidence>
<dbReference type="EMBL" id="UYYG01001150">
    <property type="protein sequence ID" value="VDN54745.1"/>
    <property type="molecule type" value="Genomic_DNA"/>
</dbReference>
<reference evidence="13" key="1">
    <citation type="submission" date="2016-04" db="UniProtKB">
        <authorList>
            <consortium name="WormBaseParasite"/>
        </authorList>
    </citation>
    <scope>IDENTIFICATION</scope>
</reference>
<dbReference type="AlphaFoldDB" id="A0A158Q2L0"/>
<evidence type="ECO:0000256" key="5">
    <source>
        <dbReference type="ARBA" id="ARBA00022679"/>
    </source>
</evidence>
<dbReference type="PIRSF" id="PIRSF000460">
    <property type="entry name" value="Pprylas_GlgP"/>
    <property type="match status" value="1"/>
</dbReference>
<proteinExistence type="inferred from homology"/>
<feature type="modified residue" description="N6-(pyridoxal phosphate)lysine" evidence="8">
    <location>
        <position position="684"/>
    </location>
</feature>
<evidence type="ECO:0000313" key="12">
    <source>
        <dbReference type="Proteomes" id="UP000274756"/>
    </source>
</evidence>
<evidence type="ECO:0000256" key="7">
    <source>
        <dbReference type="ARBA" id="ARBA00023277"/>
    </source>
</evidence>
<keyword evidence="6 8" id="KW-0663">Pyridoxal phosphate</keyword>
<dbReference type="EC" id="2.4.1.1" evidence="9"/>
<dbReference type="InterPro" id="IPR000811">
    <property type="entry name" value="Glyco_trans_35"/>
</dbReference>
<dbReference type="GO" id="GO:0030170">
    <property type="term" value="F:pyridoxal phosphate binding"/>
    <property type="evidence" value="ECO:0007669"/>
    <property type="project" value="InterPro"/>
</dbReference>
<comment type="cofactor">
    <cofactor evidence="1 9">
        <name>pyridoxal 5'-phosphate</name>
        <dbReference type="ChEBI" id="CHEBI:597326"/>
    </cofactor>
</comment>
<evidence type="ECO:0000256" key="4">
    <source>
        <dbReference type="ARBA" id="ARBA00022676"/>
    </source>
</evidence>
<dbReference type="WBParaSite" id="DME_0000035801-mRNA-1">
    <property type="protein sequence ID" value="DME_0000035801-mRNA-1"/>
    <property type="gene ID" value="DME_0000035801"/>
</dbReference>
<dbReference type="FunFam" id="3.40.50.2000:FF:000149">
    <property type="entry name" value="Glycogen phosphorylase, muscle form"/>
    <property type="match status" value="1"/>
</dbReference>
<dbReference type="SUPFAM" id="SSF53756">
    <property type="entry name" value="UDP-Glycosyltransferase/glycogen phosphorylase"/>
    <property type="match status" value="1"/>
</dbReference>
<keyword evidence="4 9" id="KW-0328">Glycosyltransferase</keyword>
<keyword evidence="7 9" id="KW-0119">Carbohydrate metabolism</keyword>
<dbReference type="PANTHER" id="PTHR11468">
    <property type="entry name" value="GLYCOGEN PHOSPHORYLASE"/>
    <property type="match status" value="1"/>
</dbReference>
<keyword evidence="12" id="KW-1185">Reference proteome</keyword>
<protein>
    <recommendedName>
        <fullName evidence="9">Alpha-1,4 glucan phosphorylase</fullName>
        <ecNumber evidence="9">2.4.1.1</ecNumber>
    </recommendedName>
</protein>
<evidence type="ECO:0000256" key="1">
    <source>
        <dbReference type="ARBA" id="ARBA00001933"/>
    </source>
</evidence>
<dbReference type="GO" id="GO:0005737">
    <property type="term" value="C:cytoplasm"/>
    <property type="evidence" value="ECO:0007669"/>
    <property type="project" value="TreeGrafter"/>
</dbReference>
<keyword evidence="5 9" id="KW-0808">Transferase</keyword>
<reference evidence="10 12" key="2">
    <citation type="submission" date="2018-11" db="EMBL/GenBank/DDBJ databases">
        <authorList>
            <consortium name="Pathogen Informatics"/>
        </authorList>
    </citation>
    <scope>NUCLEOTIDE SEQUENCE [LARGE SCALE GENOMIC DNA]</scope>
</reference>
<gene>
    <name evidence="10" type="ORF">DME_LOCUS4718</name>
</gene>
<evidence type="ECO:0000256" key="9">
    <source>
        <dbReference type="RuleBase" id="RU000587"/>
    </source>
</evidence>
<evidence type="ECO:0000313" key="11">
    <source>
        <dbReference type="Proteomes" id="UP000038040"/>
    </source>
</evidence>
<comment type="similarity">
    <text evidence="2 9">Belongs to the glycogen phosphorylase family.</text>
</comment>
<dbReference type="PANTHER" id="PTHR11468:SF13">
    <property type="entry name" value="GLYCOGEN PHOSPHORYLASE"/>
    <property type="match status" value="1"/>
</dbReference>
<dbReference type="NCBIfam" id="TIGR02093">
    <property type="entry name" value="P_ylase"/>
    <property type="match status" value="1"/>
</dbReference>
<dbReference type="Proteomes" id="UP000274756">
    <property type="component" value="Unassembled WGS sequence"/>
</dbReference>
<dbReference type="Pfam" id="PF00343">
    <property type="entry name" value="Phosphorylase"/>
    <property type="match status" value="1"/>
</dbReference>
<comment type="catalytic activity">
    <reaction evidence="9">
        <text>[(1-&gt;4)-alpha-D-glucosyl](n) + phosphate = [(1-&gt;4)-alpha-D-glucosyl](n-1) + alpha-D-glucose 1-phosphate</text>
        <dbReference type="Rhea" id="RHEA:41732"/>
        <dbReference type="Rhea" id="RHEA-COMP:9584"/>
        <dbReference type="Rhea" id="RHEA-COMP:9586"/>
        <dbReference type="ChEBI" id="CHEBI:15444"/>
        <dbReference type="ChEBI" id="CHEBI:43474"/>
        <dbReference type="ChEBI" id="CHEBI:58601"/>
        <dbReference type="EC" id="2.4.1.1"/>
    </reaction>
</comment>
<dbReference type="OrthoDB" id="9215500at2759"/>
<evidence type="ECO:0000313" key="13">
    <source>
        <dbReference type="WBParaSite" id="DME_0000035801-mRNA-1"/>
    </source>
</evidence>
<dbReference type="Proteomes" id="UP000038040">
    <property type="component" value="Unplaced"/>
</dbReference>
<keyword evidence="3" id="KW-0321">Glycogen metabolism</keyword>
<sequence length="847" mass="97286">MPILTDYDKRKQISVRGIAQVENVANIKKAFNRHLHFSLIKDRNVATPRDYYFALAHTVRDHLVSRWIRTQQYYYEKDPKRVYYLSLEFYMGRTLSNTMTNLGVHAAVDEALYQLGLDIEELQEIEEDAGLGNGGLGRLAACFLDSLATLGVAAYGYGLRYEYGIFKQLIREGWQVEEPDDWLRFGNPWEKARPEYMLPVNFYGNVVKNESGKSEWVNTQVVFAMPYDTPVPGYRNNIVNSLRLWCAKAENHFHLKFFNDGDYVQAVMDRNLSENITRVLYPNDNIFIGKELRLKQQYFLVAATLQDIIRRFKSSKYGCRDTVRGTFEAFPDKVAIQLNDTHPSIGIPEFIRLLVDIEGLSFDIAFEICIKTFAYTNHTLLPEALERWPVSLLGNLLPRHLEIIYQINQVFMDVLARKYPGDFDRMRRMSIIEEADDFGEKRVNMAHLCIVSTHATNGVAELHSELLKSTTFKDFHEFFPGRFQNKTNGITPRRWLLLSNVSLADVICDKIGEDWITNLDKLQELKKLDKDIAFLDSLARVKQENKMRVAKFIADEYQVQVNPASIFDIHVKRIHEYKRQLLNALHVMTLYNRIKANPNVSIVPRTVIFGGKAAPGYHMAKQIIKLINCLAHIVNSDPIVGDKLKVVFIENYRVSMAEKIIPAADLSEQISTAGTEASGTGNMKFMLNGALTIGTLDGANVEMMEEMGRENIFIFGMEVKDVLELEKKGYNANEFIDKNPELKQIIDQIECGFLTPDQPDLLKDVADMLRFYDRFMVCADYESYIKCQREVEKNAEKWQRMALMNIASCGKFSTDRTISDYCRDIWGIKPGEVKLAAPYEGVPQEAE</sequence>
<dbReference type="PROSITE" id="PS00102">
    <property type="entry name" value="PHOSPHORYLASE"/>
    <property type="match status" value="1"/>
</dbReference>
<name>A0A158Q2L0_DRAME</name>
<dbReference type="GO" id="GO:0005980">
    <property type="term" value="P:glycogen catabolic process"/>
    <property type="evidence" value="ECO:0007669"/>
    <property type="project" value="TreeGrafter"/>
</dbReference>
<dbReference type="CDD" id="cd04300">
    <property type="entry name" value="GT35_Glycogen_Phosphorylase"/>
    <property type="match status" value="1"/>
</dbReference>
<dbReference type="FunFam" id="3.40.50.2000:FF:000005">
    <property type="entry name" value="Alpha-1,4 glucan phosphorylase"/>
    <property type="match status" value="1"/>
</dbReference>
<evidence type="ECO:0000256" key="2">
    <source>
        <dbReference type="ARBA" id="ARBA00006047"/>
    </source>
</evidence>
<evidence type="ECO:0000313" key="10">
    <source>
        <dbReference type="EMBL" id="VDN54745.1"/>
    </source>
</evidence>
<evidence type="ECO:0000256" key="6">
    <source>
        <dbReference type="ARBA" id="ARBA00022898"/>
    </source>
</evidence>